<proteinExistence type="predicted"/>
<protein>
    <submittedName>
        <fullName evidence="1">Uncharacterized protein</fullName>
    </submittedName>
</protein>
<dbReference type="EMBL" id="LK931336">
    <property type="protein sequence ID" value="CDZ83380.1"/>
    <property type="molecule type" value="Genomic_DNA"/>
</dbReference>
<dbReference type="AlphaFoldDB" id="A0A078L9E7"/>
<evidence type="ECO:0000313" key="2">
    <source>
        <dbReference type="EMBL" id="SQB39826.1"/>
    </source>
</evidence>
<dbReference type="EMBL" id="UAVY01000008">
    <property type="protein sequence ID" value="SQB39826.1"/>
    <property type="molecule type" value="Genomic_DNA"/>
</dbReference>
<name>A0A078L9E7_CITKO</name>
<organism evidence="1">
    <name type="scientific">Citrobacter koseri</name>
    <name type="common">Citrobacter diversus</name>
    <dbReference type="NCBI Taxonomy" id="545"/>
    <lineage>
        <taxon>Bacteria</taxon>
        <taxon>Pseudomonadati</taxon>
        <taxon>Pseudomonadota</taxon>
        <taxon>Gammaproteobacteria</taxon>
        <taxon>Enterobacterales</taxon>
        <taxon>Enterobacteriaceae</taxon>
        <taxon>Citrobacter</taxon>
    </lineage>
</organism>
<dbReference type="Proteomes" id="UP000251584">
    <property type="component" value="Unassembled WGS sequence"/>
</dbReference>
<reference evidence="2 3" key="2">
    <citation type="submission" date="2018-06" db="EMBL/GenBank/DDBJ databases">
        <authorList>
            <consortium name="Pathogen Informatics"/>
            <person name="Doyle S."/>
        </authorList>
    </citation>
    <scope>NUCLEOTIDE SEQUENCE [LARGE SCALE GENOMIC DNA]</scope>
    <source>
        <strain evidence="2 3">NCTC10786</strain>
    </source>
</reference>
<evidence type="ECO:0000313" key="3">
    <source>
        <dbReference type="Proteomes" id="UP000251584"/>
    </source>
</evidence>
<evidence type="ECO:0000313" key="1">
    <source>
        <dbReference type="EMBL" id="CDZ83380.1"/>
    </source>
</evidence>
<gene>
    <name evidence="1" type="ORF">BN1086_01497</name>
    <name evidence="2" type="ORF">NCTC10786_04909</name>
</gene>
<sequence length="52" mass="6133">MDYKWYRQHKFNTASCRPYQACNAIVKLRYALLRASSVAKRSLMRLPLASVR</sequence>
<accession>A0A078L9E7</accession>
<reference evidence="1" key="1">
    <citation type="submission" date="2014-06" db="EMBL/GenBank/DDBJ databases">
        <authorList>
            <person name="Urmite Genomes Urmite Genomes"/>
        </authorList>
    </citation>
    <scope>NUCLEOTIDE SEQUENCE</scope>
</reference>